<dbReference type="InterPro" id="IPR014009">
    <property type="entry name" value="PIK_FAT"/>
</dbReference>
<dbReference type="OrthoDB" id="10065496at2759"/>
<comment type="catalytic activity">
    <reaction evidence="9">
        <text>L-threonyl-[protein] + ATP = O-phospho-L-threonyl-[protein] + ADP + H(+)</text>
        <dbReference type="Rhea" id="RHEA:46608"/>
        <dbReference type="Rhea" id="RHEA-COMP:11060"/>
        <dbReference type="Rhea" id="RHEA-COMP:11605"/>
        <dbReference type="ChEBI" id="CHEBI:15378"/>
        <dbReference type="ChEBI" id="CHEBI:30013"/>
        <dbReference type="ChEBI" id="CHEBI:30616"/>
        <dbReference type="ChEBI" id="CHEBI:61977"/>
        <dbReference type="ChEBI" id="CHEBI:456216"/>
        <dbReference type="EC" id="2.7.11.1"/>
    </reaction>
</comment>
<dbReference type="InterPro" id="IPR036940">
    <property type="entry name" value="PI3/4_kinase_cat_sf"/>
</dbReference>
<dbReference type="InterPro" id="IPR011009">
    <property type="entry name" value="Kinase-like_dom_sf"/>
</dbReference>
<protein>
    <recommendedName>
        <fullName evidence="2">non-specific serine/threonine protein kinase</fullName>
        <ecNumber evidence="2">2.7.11.1</ecNumber>
    </recommendedName>
</protein>
<dbReference type="InterPro" id="IPR031559">
    <property type="entry name" value="SMG1"/>
</dbReference>
<dbReference type="PANTHER" id="PTHR11139">
    <property type="entry name" value="ATAXIA TELANGIECTASIA MUTATED ATM -RELATED"/>
    <property type="match status" value="1"/>
</dbReference>
<dbReference type="FunFam" id="3.30.1010.10:FF:000029">
    <property type="entry name" value="Serine/threonine-protein kinase SMG1"/>
    <property type="match status" value="1"/>
</dbReference>
<dbReference type="InterPro" id="IPR016024">
    <property type="entry name" value="ARM-type_fold"/>
</dbReference>
<keyword evidence="16" id="KW-1185">Reference proteome</keyword>
<dbReference type="EC" id="2.7.11.1" evidence="2"/>
<proteinExistence type="inferred from homology"/>
<dbReference type="SUPFAM" id="SSF56112">
    <property type="entry name" value="Protein kinase-like (PK-like)"/>
    <property type="match status" value="1"/>
</dbReference>
<dbReference type="GeneID" id="111017174"/>
<dbReference type="PROSITE" id="PS51189">
    <property type="entry name" value="FAT"/>
    <property type="match status" value="1"/>
</dbReference>
<evidence type="ECO:0000256" key="2">
    <source>
        <dbReference type="ARBA" id="ARBA00012513"/>
    </source>
</evidence>
<dbReference type="PROSITE" id="PS50290">
    <property type="entry name" value="PI3_4_KINASE_3"/>
    <property type="match status" value="1"/>
</dbReference>
<dbReference type="GO" id="GO:0004674">
    <property type="term" value="F:protein serine/threonine kinase activity"/>
    <property type="evidence" value="ECO:0007669"/>
    <property type="project" value="UniProtKB-KW"/>
</dbReference>
<feature type="coiled-coil region" evidence="11">
    <location>
        <begin position="3064"/>
        <end position="3128"/>
    </location>
</feature>
<organism evidence="16 17">
    <name type="scientific">Momordica charantia</name>
    <name type="common">Bitter gourd</name>
    <name type="synonym">Balsam pear</name>
    <dbReference type="NCBI Taxonomy" id="3673"/>
    <lineage>
        <taxon>Eukaryota</taxon>
        <taxon>Viridiplantae</taxon>
        <taxon>Streptophyta</taxon>
        <taxon>Embryophyta</taxon>
        <taxon>Tracheophyta</taxon>
        <taxon>Spermatophyta</taxon>
        <taxon>Magnoliopsida</taxon>
        <taxon>eudicotyledons</taxon>
        <taxon>Gunneridae</taxon>
        <taxon>Pentapetalae</taxon>
        <taxon>rosids</taxon>
        <taxon>fabids</taxon>
        <taxon>Cucurbitales</taxon>
        <taxon>Cucurbitaceae</taxon>
        <taxon>Momordiceae</taxon>
        <taxon>Momordica</taxon>
    </lineage>
</organism>
<evidence type="ECO:0000256" key="12">
    <source>
        <dbReference type="SAM" id="MobiDB-lite"/>
    </source>
</evidence>
<dbReference type="InterPro" id="IPR050517">
    <property type="entry name" value="DDR_Repair_Kinase"/>
</dbReference>
<feature type="domain" description="FAT" evidence="14">
    <location>
        <begin position="1162"/>
        <end position="1788"/>
    </location>
</feature>
<dbReference type="PROSITE" id="PS00916">
    <property type="entry name" value="PI3_4_KINASE_2"/>
    <property type="match status" value="1"/>
</dbReference>
<evidence type="ECO:0000313" key="16">
    <source>
        <dbReference type="Proteomes" id="UP000504603"/>
    </source>
</evidence>
<feature type="coiled-coil region" evidence="11">
    <location>
        <begin position="2583"/>
        <end position="2610"/>
    </location>
</feature>
<evidence type="ECO:0000256" key="11">
    <source>
        <dbReference type="SAM" id="Coils"/>
    </source>
</evidence>
<dbReference type="RefSeq" id="XP_022148544.1">
    <property type="nucleotide sequence ID" value="XM_022292852.1"/>
</dbReference>
<comment type="catalytic activity">
    <reaction evidence="10">
        <text>L-seryl-[protein] + ATP = O-phospho-L-seryl-[protein] + ADP + H(+)</text>
        <dbReference type="Rhea" id="RHEA:17989"/>
        <dbReference type="Rhea" id="RHEA-COMP:9863"/>
        <dbReference type="Rhea" id="RHEA-COMP:11604"/>
        <dbReference type="ChEBI" id="CHEBI:15378"/>
        <dbReference type="ChEBI" id="CHEBI:29999"/>
        <dbReference type="ChEBI" id="CHEBI:30616"/>
        <dbReference type="ChEBI" id="CHEBI:83421"/>
        <dbReference type="ChEBI" id="CHEBI:456216"/>
        <dbReference type="EC" id="2.7.11.1"/>
    </reaction>
</comment>
<reference evidence="17" key="1">
    <citation type="submission" date="2025-08" db="UniProtKB">
        <authorList>
            <consortium name="RefSeq"/>
        </authorList>
    </citation>
    <scope>IDENTIFICATION</scope>
    <source>
        <strain evidence="17">OHB3-1</strain>
    </source>
</reference>
<dbReference type="SMART" id="SM01343">
    <property type="entry name" value="FATC"/>
    <property type="match status" value="1"/>
</dbReference>
<keyword evidence="6" id="KW-0418">Kinase</keyword>
<dbReference type="CDD" id="cd05170">
    <property type="entry name" value="PIKKc_SMG1"/>
    <property type="match status" value="1"/>
</dbReference>
<evidence type="ECO:0000256" key="10">
    <source>
        <dbReference type="ARBA" id="ARBA00048679"/>
    </source>
</evidence>
<dbReference type="PANTHER" id="PTHR11139:SF71">
    <property type="entry name" value="SERINE_THREONINE-PROTEIN KINASE SMG1"/>
    <property type="match status" value="1"/>
</dbReference>
<name>A0A6J1D4B0_MOMCH</name>
<dbReference type="InterPro" id="IPR000403">
    <property type="entry name" value="PI3/4_kinase_cat_dom"/>
</dbReference>
<dbReference type="InterPro" id="IPR003152">
    <property type="entry name" value="FATC_dom"/>
</dbReference>
<evidence type="ECO:0000313" key="17">
    <source>
        <dbReference type="RefSeq" id="XP_022148544.1"/>
    </source>
</evidence>
<dbReference type="Gene3D" id="1.10.1070.11">
    <property type="entry name" value="Phosphatidylinositol 3-/4-kinase, catalytic domain"/>
    <property type="match status" value="1"/>
</dbReference>
<dbReference type="FunFam" id="1.10.1070.11:FF:000023">
    <property type="entry name" value="serine/threonine-protein kinase SMG1 isoform X1"/>
    <property type="match status" value="1"/>
</dbReference>
<keyword evidence="4" id="KW-0808">Transferase</keyword>
<accession>A0A6J1D4B0</accession>
<sequence length="3785" mass="422875">MMQGLHHQQQQLAALLNVALPKDDPNATASTSISTTASSDDDDSARIAAINSIHRAIVYPPNSLLVTHSATFLSQGFSQLLSDKSHPVRQAAAVAYGALCAVSCSIALSPNGRQNSVLLGTLVDRFIGWALPLLSNVTAGDATTKLALEGLQEFINIGEAGAVERYALPILKACQVLLEDERTPLSLLHGLLGVLTLISLKFSRCFQPHFLDIVDLLLGWALVPDLTESDRHIIMDSFLQFQKHWVGNLQFSLGLLSKFLGDMDVLLQDGSPGTPQQFRRLLALLSCFSTILRSTASGLLEMNLLEQISEPLSRMLPQLLGCLSMVGHKFGWLEWIENLWKCLTLLAEILRERFSTFYPLAIDILSQSLEMTRANHVMRGQKITFLQVHGVLKTNLQLLSLQKLGLLSSSVHRILQFDAPISQLRLHPNHLVTGSAAATYIFLLQHRNNEVVEKTATLLMEELEMFKGLLEKGLDQGDVNVIIDSQIYSNIDLFALVKFDLKVLLTCTISSGTIGLIGQENVAFSCLTRSERLISFIMNKLNPFDFPIQAYVELQVGILDTLDRLTTTELFSKWSLKKLSSENHFVDIGKKVDEDFLKKDHSAIIIEQLTKYNTLFSKALHKSSPLTVKITTLAWIQRFCENVIIIFNNDKTYANFYEAFGYVGVVGNLIFMVIDAASDREPKVRSNAASVLELLMLAKIVHPIHFYPVADIVLEKLGDPDNDIKNSFVRLVSHVLPTALYACGLYNVGAYPTSRPLLMSDHRSSLHWKQVFALKQLPQQIYFQQLISILSYISQRWKVPVASWTQRLIHRCGRWKDIDLSQSEETGNLGANGLWLDFKVDDEFLYGNCSVNCVAGIWWAIHEAARYCIALRLRTNLGGPTQTFAALERMLLDIAHLLQLDNEHNDGNLTMVGASGARLLPMRLLLDFVEALKKNVYNAYEGSAVLSSATRQSSLFFRANKKVCEEWFSRMCEPMMNAGLALQSQYGAIQYCTLRLQEFKNLAMSHMKEKSNLQVGENIHNSKSKFTRDILRVLRHMTLALCKSHEAEALVGLQKWVGMTFSSLFLEENQSLDNFGMLRPFSWITGLVYQARGQYEKATAHFIHLLQTEESLASMGSDGVQFTIARIIEGYTAMADWKSLESWLLELQSLRSKHAGKSYSGALTTAGNEINAIHAFAHFDEGDYQASWACLGLTPKSSNELTLDPKLALQRSEQMLLQALLFHNEGKMEKVSQEIQKARAMLEETVSVLPLDGLEEAAAFATQLHSISALEEGCKLTGSTDTYEQLNSILSVYVQSVQSSFCRVNQDCNPWLKVLRVYRVISPTSPVTLKLCINLLSLARKQKNLMLANNLNNYLHDHISNCSDERHCQFLLSSLQYERILLMQADNKFEDAFTNIWSFVHPYVISFNSIESNIDDGILKAKGCLKLSRWLRQDFEALNLDIIIPKMIADFNVTGKSPGRGEVSICNEDLHSGPSVGLIIEEIVGTMAKLSTRLCPTFGKSWISYASWCFSQAESALRAPHGTALGACLFSSILDPEVLSNKYKLTEDEIMRVERSIYLLFQKGYDAKILDDEQVEWNSETSSAGDMKFDGIVKAYLQQVINIIETAAGLSNTENPGNECLTAVFTSQLKLFFQRATVDLDDSSTVPIIQDLVDVWRSLRSRRVSLFGHAAHGFIQYLLYSSIKACDGQLAGYDCQSIKQKSGKYTLRATLYVLHILLNYGAELKDSLEPALSTVPLFPWQEVTPQLFARLSSHPEKIVRKQLEALVMMLAKQSPWSVVYPTLVDVNSYEEKPSEELQHILGCLKEHYPRLIEDVQLMIKELENVTVLWEELWLSTLQDLQTDVMRRINVLKEEAARIAANVTLSQSEKNKINAAKYSAMMAPIVVALERRLASTSRKPETPHETWFHVEYKEQLKSAIFTFKNPPASATALVDVWRPFDDIATSLASYQRKSSISLTEVAPKLTLLSSSDVPMPGFEKHVIYSEADRSIGSNLSGIVTIGSFSEQVTILSTKTKPKKLVILGSDGQTYTYLLKGREDLRLDARIMQMLQAINSFLYSSHSTYSQSLSIRYYSVTPISGRAGLIQWVNNVMSVYTVFKSWQHRVQVSQLSAAGSNLNGSVPPQLPRPSDMFYGKIIPALKEKGIRRVISRRDWPHEVKRKVLLDLMKEVPRQLLYQELWCASEGFKAFSTKLKRYAGSVAAMSMVGHILGLGDRHLDNILMDFSTGDVVHIDYNVCFDKGQKLKVPEIVPFRLTQTMEAALGLTGIEGTFRANCEAVIDVLRKNKDILLMLLEVFVWDPLVEWTRGDLHDDATIGGEERKGMELAVSLSLFASRVQEIRVPLQEHHDLLLATLPAAESALEGFSNVLNHYELASTLFYQAEQERSNILLSETSAKSVVADATSNAEKVRTLFEMQARELAQAKAIVSEKAQEASTWIEQHGRVLDNLRSNMIPEVDTCFNMRTVGEALSLISAVTVAGVPVTVVPEPTQVQCHDIDREISQLIVALSDGLSSAISAIQVYSVSLQRFLPLNYVTTSVVHGWAQALQLSKNALSSDVISLARRQATELIIKANDNNNDSIPVGHDNMCAQVENYAKEIAKIEEEYYELRTSIGTETELKAKDRLLSTFMKYMLAAGLVRREEAVTFLQLGRLTRDGRKDSNMQVELVEGKEKKEKLLTNINVALDVLYGEVRGRLLGIFNDMNDGRQVNKTSTHDFDVVFSNLEEQVEKCVLLSESHTELQDLINDNVMSMENTNKDRPGNRSHRNWTSTFNVMLCSFKDLIGKMTEAVLPDIIRSAISVNSEVMDALGLVSQIRGSIDTALEQFLEVQIEKASLVELERNYFVNVGLITEKQLALEEAAVKGRDHLSWEEAEELASEEEACRAQLNQLHQTWNQRDVRSSSLAKRETNLVNALASSECQFQSIIGAALDKEVFTKGNTLLANLVKPFSELESIDEVWSSSGISFASHSNGVPKLSDVLSSGYPVSEFVWRFGDLLSSHSFFIWKICVVDSFLDSCIHEIASAVDQNFGFDQLFNVMKKKLQLQLQEYIYRYLKERAVPTLLAWLDKEKENLKQHDQQTEDFESIERIRCMLQEHCNVHETARAARSAASLMRRQMNELKEALQKTSLEIIQMEWIHDTALTPSQLNRATLQKFLSVEDSLYPIILNLSRSELLGSLRSAASKIAKSIEGLEACDRGSLTAEAQLERAMGWACGGPNTGPVINTSAKASGIPPQFHDHILRRRQLLWDTREKGSDIIKICLSILEFEASRDGILQFPGDHAYSTDSDSRAWQQAYLNAITLLDVSYHSFARTEQEWKLAERSMEAASNELYSATNNLRIASLKVKSASGDLQSTLLSMRDCAYEASVSLSAFGSVSRNHTALTSECGSMLEEVLAITEDLHDVHNLGKEAAVIHCRLIEDVSKANSVLLPLEAMLSKDVAAIIDAMAREREIKMEISPIHGQAIYQSYCLRIREACQMFKPLVPPLTLSVKGLYSIFTRLARTASLHAGNLHKALEGLGESQEIKSEGIGVSRSEFNSDGDAADFEKETESFSLSVSGSSEGIPDVTGLSLQDKGWISPPDSFCSSSSGSGITSGSFPDSSNDLTEEMEQHWNGASNREDKTYPKIASFSQTDNGKISRLEESESKYTDGDETCFRKSSTNELNGGVKIVASSSDESTVVPAITSYPLTETGEKLGEESGISSLDKRLDDENHKVPPAQKAAWSRANRGRNAYAISVLRRVEMKLNGLDSADNRELSIAEQVDYLLKQATSVDNLCNMYEGWTPWI</sequence>
<dbReference type="InterPro" id="IPR039414">
    <property type="entry name" value="SMG1_PIKKc"/>
</dbReference>
<feature type="region of interest" description="Disordered" evidence="12">
    <location>
        <begin position="3580"/>
        <end position="3637"/>
    </location>
</feature>
<evidence type="ECO:0000259" key="14">
    <source>
        <dbReference type="PROSITE" id="PS51189"/>
    </source>
</evidence>
<dbReference type="GO" id="GO:0005524">
    <property type="term" value="F:ATP binding"/>
    <property type="evidence" value="ECO:0007669"/>
    <property type="project" value="UniProtKB-KW"/>
</dbReference>
<dbReference type="Pfam" id="PF15785">
    <property type="entry name" value="SMG1"/>
    <property type="match status" value="1"/>
</dbReference>
<evidence type="ECO:0000259" key="15">
    <source>
        <dbReference type="PROSITE" id="PS51190"/>
    </source>
</evidence>
<evidence type="ECO:0000256" key="5">
    <source>
        <dbReference type="ARBA" id="ARBA00022741"/>
    </source>
</evidence>
<comment type="similarity">
    <text evidence="1">Belongs to the PI3/PI4-kinase family.</text>
</comment>
<dbReference type="SUPFAM" id="SSF48371">
    <property type="entry name" value="ARM repeat"/>
    <property type="match status" value="1"/>
</dbReference>
<evidence type="ECO:0000259" key="13">
    <source>
        <dbReference type="PROSITE" id="PS50290"/>
    </source>
</evidence>
<gene>
    <name evidence="17" type="primary">LOC111017174</name>
</gene>
<evidence type="ECO:0000256" key="1">
    <source>
        <dbReference type="ARBA" id="ARBA00011031"/>
    </source>
</evidence>
<evidence type="ECO:0000256" key="4">
    <source>
        <dbReference type="ARBA" id="ARBA00022679"/>
    </source>
</evidence>
<dbReference type="PROSITE" id="PS51190">
    <property type="entry name" value="FATC"/>
    <property type="match status" value="1"/>
</dbReference>
<dbReference type="KEGG" id="mcha:111017174"/>
<dbReference type="Proteomes" id="UP000504603">
    <property type="component" value="Unplaced"/>
</dbReference>
<dbReference type="Pfam" id="PF00454">
    <property type="entry name" value="PI3_PI4_kinase"/>
    <property type="match status" value="1"/>
</dbReference>
<keyword evidence="3" id="KW-0723">Serine/threonine-protein kinase</keyword>
<evidence type="ECO:0000256" key="7">
    <source>
        <dbReference type="ARBA" id="ARBA00022840"/>
    </source>
</evidence>
<feature type="domain" description="PI3K/PI4K catalytic" evidence="13">
    <location>
        <begin position="2003"/>
        <end position="2343"/>
    </location>
</feature>
<keyword evidence="5" id="KW-0547">Nucleotide-binding</keyword>
<evidence type="ECO:0000256" key="3">
    <source>
        <dbReference type="ARBA" id="ARBA00022527"/>
    </source>
</evidence>
<evidence type="ECO:0000256" key="8">
    <source>
        <dbReference type="ARBA" id="ARBA00023161"/>
    </source>
</evidence>
<feature type="domain" description="FATC" evidence="15">
    <location>
        <begin position="3753"/>
        <end position="3785"/>
    </location>
</feature>
<dbReference type="SMART" id="SM00146">
    <property type="entry name" value="PI3Kc"/>
    <property type="match status" value="1"/>
</dbReference>
<keyword evidence="7" id="KW-0067">ATP-binding</keyword>
<dbReference type="Pfam" id="PF02260">
    <property type="entry name" value="FATC"/>
    <property type="match status" value="1"/>
</dbReference>
<evidence type="ECO:0000256" key="6">
    <source>
        <dbReference type="ARBA" id="ARBA00022777"/>
    </source>
</evidence>
<feature type="compositionally biased region" description="Low complexity" evidence="12">
    <location>
        <begin position="3580"/>
        <end position="3597"/>
    </location>
</feature>
<keyword evidence="8" id="KW-0866">Nonsense-mediated mRNA decay</keyword>
<evidence type="ECO:0000256" key="9">
    <source>
        <dbReference type="ARBA" id="ARBA00047899"/>
    </source>
</evidence>
<keyword evidence="11" id="KW-0175">Coiled coil</keyword>
<dbReference type="GO" id="GO:0000184">
    <property type="term" value="P:nuclear-transcribed mRNA catabolic process, nonsense-mediated decay"/>
    <property type="evidence" value="ECO:0007669"/>
    <property type="project" value="UniProtKB-KW"/>
</dbReference>
<dbReference type="Gene3D" id="3.30.1010.10">
    <property type="entry name" value="Phosphatidylinositol 3-kinase Catalytic Subunit, Chain A, domain 4"/>
    <property type="match status" value="1"/>
</dbReference>
<dbReference type="GO" id="GO:0005634">
    <property type="term" value="C:nucleus"/>
    <property type="evidence" value="ECO:0007669"/>
    <property type="project" value="TreeGrafter"/>
</dbReference>
<dbReference type="InterPro" id="IPR018936">
    <property type="entry name" value="PI3/4_kinase_CS"/>
</dbReference>